<organism evidence="1 2">
    <name type="scientific">Stentor coeruleus</name>
    <dbReference type="NCBI Taxonomy" id="5963"/>
    <lineage>
        <taxon>Eukaryota</taxon>
        <taxon>Sar</taxon>
        <taxon>Alveolata</taxon>
        <taxon>Ciliophora</taxon>
        <taxon>Postciliodesmatophora</taxon>
        <taxon>Heterotrichea</taxon>
        <taxon>Heterotrichida</taxon>
        <taxon>Stentoridae</taxon>
        <taxon>Stentor</taxon>
    </lineage>
</organism>
<dbReference type="EMBL" id="MPUH01000166">
    <property type="protein sequence ID" value="OMJ87854.1"/>
    <property type="molecule type" value="Genomic_DNA"/>
</dbReference>
<dbReference type="AlphaFoldDB" id="A0A1R2CFR6"/>
<evidence type="ECO:0000313" key="1">
    <source>
        <dbReference type="EMBL" id="OMJ87854.1"/>
    </source>
</evidence>
<keyword evidence="2" id="KW-1185">Reference proteome</keyword>
<reference evidence="1 2" key="1">
    <citation type="submission" date="2016-11" db="EMBL/GenBank/DDBJ databases">
        <title>The macronuclear genome of Stentor coeruleus: a giant cell with tiny introns.</title>
        <authorList>
            <person name="Slabodnick M."/>
            <person name="Ruby J.G."/>
            <person name="Reiff S.B."/>
            <person name="Swart E.C."/>
            <person name="Gosai S."/>
            <person name="Prabakaran S."/>
            <person name="Witkowska E."/>
            <person name="Larue G.E."/>
            <person name="Fisher S."/>
            <person name="Freeman R.M."/>
            <person name="Gunawardena J."/>
            <person name="Chu W."/>
            <person name="Stover N.A."/>
            <person name="Gregory B.D."/>
            <person name="Nowacki M."/>
            <person name="Derisi J."/>
            <person name="Roy S.W."/>
            <person name="Marshall W.F."/>
            <person name="Sood P."/>
        </authorList>
    </citation>
    <scope>NUCLEOTIDE SEQUENCE [LARGE SCALE GENOMIC DNA]</scope>
    <source>
        <strain evidence="1">WM001</strain>
    </source>
</reference>
<proteinExistence type="predicted"/>
<protein>
    <submittedName>
        <fullName evidence="1">Uncharacterized protein</fullName>
    </submittedName>
</protein>
<accession>A0A1R2CFR6</accession>
<name>A0A1R2CFR6_9CILI</name>
<sequence>MNSEFEIEPLDDEGRTFQSKLNSLFAANQFEAALKEIYNRREEFQFTFTLTPSQATLSQPNNTFVIGRAAPAPVGLPVGPGLNVTIPQNYANQKSIYVGSNSAQKPLGGMIVVGKQGVKPLNIIQGAVINQGALGGGIKNQLNQYRPY</sequence>
<gene>
    <name evidence="1" type="ORF">SteCoe_10337</name>
</gene>
<evidence type="ECO:0000313" key="2">
    <source>
        <dbReference type="Proteomes" id="UP000187209"/>
    </source>
</evidence>
<dbReference type="Proteomes" id="UP000187209">
    <property type="component" value="Unassembled WGS sequence"/>
</dbReference>
<comment type="caution">
    <text evidence="1">The sequence shown here is derived from an EMBL/GenBank/DDBJ whole genome shotgun (WGS) entry which is preliminary data.</text>
</comment>